<dbReference type="Proteomes" id="UP001596958">
    <property type="component" value="Unassembled WGS sequence"/>
</dbReference>
<reference evidence="2" key="1">
    <citation type="journal article" date="2019" name="Int. J. Syst. Evol. Microbiol.">
        <title>The Global Catalogue of Microorganisms (GCM) 10K type strain sequencing project: providing services to taxonomists for standard genome sequencing and annotation.</title>
        <authorList>
            <consortium name="The Broad Institute Genomics Platform"/>
            <consortium name="The Broad Institute Genome Sequencing Center for Infectious Disease"/>
            <person name="Wu L."/>
            <person name="Ma J."/>
        </authorList>
    </citation>
    <scope>NUCLEOTIDE SEQUENCE [LARGE SCALE GENOMIC DNA]</scope>
    <source>
        <strain evidence="2">CCUG 63418</strain>
    </source>
</reference>
<gene>
    <name evidence="1" type="ORF">ACFQZS_18015</name>
</gene>
<dbReference type="RefSeq" id="WP_377102388.1">
    <property type="nucleotide sequence ID" value="NZ_JBHTHU010000022.1"/>
</dbReference>
<evidence type="ECO:0000313" key="2">
    <source>
        <dbReference type="Proteomes" id="UP001596958"/>
    </source>
</evidence>
<sequence>MYDKLAIPPLITPAIKPNIVQLLWFLNGQFKGYIAWGRGGNII</sequence>
<evidence type="ECO:0000313" key="1">
    <source>
        <dbReference type="EMBL" id="MFD0752056.1"/>
    </source>
</evidence>
<dbReference type="EMBL" id="JBHTHU010000022">
    <property type="protein sequence ID" value="MFD0752056.1"/>
    <property type="molecule type" value="Genomic_DNA"/>
</dbReference>
<protein>
    <submittedName>
        <fullName evidence="1">Uncharacterized protein</fullName>
    </submittedName>
</protein>
<name>A0ABW2Z5L8_9SPHI</name>
<comment type="caution">
    <text evidence="1">The sequence shown here is derived from an EMBL/GenBank/DDBJ whole genome shotgun (WGS) entry which is preliminary data.</text>
</comment>
<organism evidence="1 2">
    <name type="scientific">Mucilaginibacter calamicampi</name>
    <dbReference type="NCBI Taxonomy" id="1302352"/>
    <lineage>
        <taxon>Bacteria</taxon>
        <taxon>Pseudomonadati</taxon>
        <taxon>Bacteroidota</taxon>
        <taxon>Sphingobacteriia</taxon>
        <taxon>Sphingobacteriales</taxon>
        <taxon>Sphingobacteriaceae</taxon>
        <taxon>Mucilaginibacter</taxon>
    </lineage>
</organism>
<accession>A0ABW2Z5L8</accession>
<proteinExistence type="predicted"/>
<keyword evidence="2" id="KW-1185">Reference proteome</keyword>